<dbReference type="Pfam" id="PF05383">
    <property type="entry name" value="La"/>
    <property type="match status" value="1"/>
</dbReference>
<dbReference type="PROSITE" id="PS50102">
    <property type="entry name" value="RRM"/>
    <property type="match status" value="1"/>
</dbReference>
<evidence type="ECO:0000256" key="3">
    <source>
        <dbReference type="SAM" id="MobiDB-lite"/>
    </source>
</evidence>
<dbReference type="PANTHER" id="PTHR22792:SF159">
    <property type="entry name" value="LA-RELATED PROTEIN 1B-RELATED"/>
    <property type="match status" value="1"/>
</dbReference>
<evidence type="ECO:0000256" key="4">
    <source>
        <dbReference type="SAM" id="Phobius"/>
    </source>
</evidence>
<keyword evidence="4" id="KW-1133">Transmembrane helix</keyword>
<dbReference type="InterPro" id="IPR012677">
    <property type="entry name" value="Nucleotide-bd_a/b_plait_sf"/>
</dbReference>
<dbReference type="InterPro" id="IPR036390">
    <property type="entry name" value="WH_DNA-bd_sf"/>
</dbReference>
<dbReference type="EMBL" id="KE346191">
    <property type="protein sequence ID" value="EXC29373.1"/>
    <property type="molecule type" value="Genomic_DNA"/>
</dbReference>
<dbReference type="STRING" id="981085.W9SVA8"/>
<reference evidence="8" key="1">
    <citation type="submission" date="2013-01" db="EMBL/GenBank/DDBJ databases">
        <title>Draft Genome Sequence of a Mulberry Tree, Morus notabilis C.K. Schneid.</title>
        <authorList>
            <person name="He N."/>
            <person name="Zhao S."/>
        </authorList>
    </citation>
    <scope>NUCLEOTIDE SEQUENCE</scope>
</reference>
<proteinExistence type="predicted"/>
<dbReference type="PANTHER" id="PTHR22792">
    <property type="entry name" value="LUPUS LA PROTEIN-RELATED"/>
    <property type="match status" value="1"/>
</dbReference>
<dbReference type="GO" id="GO:0003729">
    <property type="term" value="F:mRNA binding"/>
    <property type="evidence" value="ECO:0007669"/>
    <property type="project" value="TreeGrafter"/>
</dbReference>
<feature type="transmembrane region" description="Helical" evidence="4">
    <location>
        <begin position="91"/>
        <end position="109"/>
    </location>
</feature>
<dbReference type="GO" id="GO:0005634">
    <property type="term" value="C:nucleus"/>
    <property type="evidence" value="ECO:0007669"/>
    <property type="project" value="TreeGrafter"/>
</dbReference>
<dbReference type="InterPro" id="IPR006630">
    <property type="entry name" value="La_HTH"/>
</dbReference>
<feature type="compositionally biased region" description="Basic residues" evidence="3">
    <location>
        <begin position="310"/>
        <end position="319"/>
    </location>
</feature>
<evidence type="ECO:0000256" key="2">
    <source>
        <dbReference type="PROSITE-ProRule" id="PRU00332"/>
    </source>
</evidence>
<dbReference type="SUPFAM" id="SSF54928">
    <property type="entry name" value="RNA-binding domain, RBD"/>
    <property type="match status" value="1"/>
</dbReference>
<keyword evidence="4" id="KW-0472">Membrane</keyword>
<keyword evidence="4" id="KW-0812">Transmembrane</keyword>
<feature type="compositionally biased region" description="Basic and acidic residues" evidence="3">
    <location>
        <begin position="33"/>
        <end position="56"/>
    </location>
</feature>
<protein>
    <submittedName>
        <fullName evidence="7">La-related protein 7</fullName>
    </submittedName>
</protein>
<gene>
    <name evidence="7" type="ORF">L484_021682</name>
</gene>
<feature type="domain" description="RRM" evidence="5">
    <location>
        <begin position="225"/>
        <end position="306"/>
    </location>
</feature>
<dbReference type="InterPro" id="IPR000504">
    <property type="entry name" value="RRM_dom"/>
</dbReference>
<sequence>MESEEGPAAAAAASSSPPPPPHPDASPVGSPDHALDDVHALLSDDDHDHDLGHGDDGVQEEEPAAGAGGGLTEDLKRKIIKQASPIHDFPFFYFIIIFFFSVWLSVLAFNPMRRVFLPCLVEYYFSDENLRTDNHMNSWIRKNKEGFATYQDKNRDAEGDELRQVLLTVPVGVIASFRKMKKLIRDNALVAAALKESNFVVVSSDEKKVKRLHPFPLAAVRDPKNLPEDHSVENLRRIFGEAGNIKHICVRDPHATEESSKSDRAEKFLSSKLHALVEYETVEAAEKAVASLNNEQDWRSGMHVKLLKRMARHGQKKQTWRGPEPEKNHAGRLPDRTGDEGNHNSSEHHDDTPDEEVMELLGLVIPTNHQSHRLAPKCPTELGDSQWGVVDLQFPIKVSIATADHLTFKTFL</sequence>
<evidence type="ECO:0000313" key="7">
    <source>
        <dbReference type="EMBL" id="EXC29373.1"/>
    </source>
</evidence>
<dbReference type="AlphaFoldDB" id="W9SVA8"/>
<feature type="domain" description="HTH La-type RNA-binding" evidence="6">
    <location>
        <begin position="107"/>
        <end position="219"/>
    </location>
</feature>
<dbReference type="InterPro" id="IPR035979">
    <property type="entry name" value="RBD_domain_sf"/>
</dbReference>
<dbReference type="InterPro" id="IPR045180">
    <property type="entry name" value="La_dom_prot"/>
</dbReference>
<evidence type="ECO:0000256" key="1">
    <source>
        <dbReference type="ARBA" id="ARBA00022884"/>
    </source>
</evidence>
<dbReference type="eggNOG" id="KOG1855">
    <property type="taxonomic scope" value="Eukaryota"/>
</dbReference>
<dbReference type="InterPro" id="IPR036388">
    <property type="entry name" value="WH-like_DNA-bd_sf"/>
</dbReference>
<feature type="region of interest" description="Disordered" evidence="3">
    <location>
        <begin position="1"/>
        <end position="70"/>
    </location>
</feature>
<dbReference type="PROSITE" id="PS50961">
    <property type="entry name" value="HTH_LA"/>
    <property type="match status" value="1"/>
</dbReference>
<evidence type="ECO:0000259" key="6">
    <source>
        <dbReference type="PROSITE" id="PS50961"/>
    </source>
</evidence>
<dbReference type="Gene3D" id="1.10.10.10">
    <property type="entry name" value="Winged helix-like DNA-binding domain superfamily/Winged helix DNA-binding domain"/>
    <property type="match status" value="1"/>
</dbReference>
<feature type="region of interest" description="Disordered" evidence="3">
    <location>
        <begin position="310"/>
        <end position="353"/>
    </location>
</feature>
<name>W9SVA8_9ROSA</name>
<dbReference type="SMART" id="SM00715">
    <property type="entry name" value="LA"/>
    <property type="match status" value="1"/>
</dbReference>
<dbReference type="SUPFAM" id="SSF46785">
    <property type="entry name" value="Winged helix' DNA-binding domain"/>
    <property type="match status" value="1"/>
</dbReference>
<feature type="compositionally biased region" description="Basic and acidic residues" evidence="3">
    <location>
        <begin position="323"/>
        <end position="351"/>
    </location>
</feature>
<evidence type="ECO:0000313" key="8">
    <source>
        <dbReference type="Proteomes" id="UP000030645"/>
    </source>
</evidence>
<evidence type="ECO:0000259" key="5">
    <source>
        <dbReference type="PROSITE" id="PS50102"/>
    </source>
</evidence>
<keyword evidence="8" id="KW-1185">Reference proteome</keyword>
<organism evidence="7 8">
    <name type="scientific">Morus notabilis</name>
    <dbReference type="NCBI Taxonomy" id="981085"/>
    <lineage>
        <taxon>Eukaryota</taxon>
        <taxon>Viridiplantae</taxon>
        <taxon>Streptophyta</taxon>
        <taxon>Embryophyta</taxon>
        <taxon>Tracheophyta</taxon>
        <taxon>Spermatophyta</taxon>
        <taxon>Magnoliopsida</taxon>
        <taxon>eudicotyledons</taxon>
        <taxon>Gunneridae</taxon>
        <taxon>Pentapetalae</taxon>
        <taxon>rosids</taxon>
        <taxon>fabids</taxon>
        <taxon>Rosales</taxon>
        <taxon>Moraceae</taxon>
        <taxon>Moreae</taxon>
        <taxon>Morus</taxon>
    </lineage>
</organism>
<keyword evidence="1 2" id="KW-0694">RNA-binding</keyword>
<accession>W9SVA8</accession>
<dbReference type="Gene3D" id="3.30.70.330">
    <property type="match status" value="1"/>
</dbReference>
<dbReference type="InterPro" id="IPR034878">
    <property type="entry name" value="La-rel_plant_RRM"/>
</dbReference>
<dbReference type="CDD" id="cd12288">
    <property type="entry name" value="RRM_La_like_plant"/>
    <property type="match status" value="1"/>
</dbReference>
<dbReference type="Proteomes" id="UP000030645">
    <property type="component" value="Unassembled WGS sequence"/>
</dbReference>